<evidence type="ECO:0000313" key="2">
    <source>
        <dbReference type="Proteomes" id="UP001523392"/>
    </source>
</evidence>
<comment type="caution">
    <text evidence="1">The sequence shown here is derived from an EMBL/GenBank/DDBJ whole genome shotgun (WGS) entry which is preliminary data.</text>
</comment>
<dbReference type="RefSeq" id="WP_252956269.1">
    <property type="nucleotide sequence ID" value="NZ_JAFIRR010000205.1"/>
</dbReference>
<organism evidence="1 2">
    <name type="scientific">Siccirubricoccus soli</name>
    <dbReference type="NCBI Taxonomy" id="2899147"/>
    <lineage>
        <taxon>Bacteria</taxon>
        <taxon>Pseudomonadati</taxon>
        <taxon>Pseudomonadota</taxon>
        <taxon>Alphaproteobacteria</taxon>
        <taxon>Acetobacterales</taxon>
        <taxon>Roseomonadaceae</taxon>
        <taxon>Siccirubricoccus</taxon>
    </lineage>
</organism>
<dbReference type="Proteomes" id="UP001523392">
    <property type="component" value="Unassembled WGS sequence"/>
</dbReference>
<dbReference type="EMBL" id="JAFIRR010000205">
    <property type="protein sequence ID" value="MCO6419580.1"/>
    <property type="molecule type" value="Genomic_DNA"/>
</dbReference>
<proteinExistence type="predicted"/>
<accession>A0ABT1DF43</accession>
<reference evidence="1 2" key="1">
    <citation type="submission" date="2021-12" db="EMBL/GenBank/DDBJ databases">
        <title>Siccirubricoccus leaddurans sp. nov., a high concentration Zn2+ tolerance bacterium.</title>
        <authorList>
            <person name="Cao Y."/>
        </authorList>
    </citation>
    <scope>NUCLEOTIDE SEQUENCE [LARGE SCALE GENOMIC DNA]</scope>
    <source>
        <strain evidence="1 2">KC 17139</strain>
    </source>
</reference>
<name>A0ABT1DF43_9PROT</name>
<evidence type="ECO:0000313" key="1">
    <source>
        <dbReference type="EMBL" id="MCO6419580.1"/>
    </source>
</evidence>
<keyword evidence="2" id="KW-1185">Reference proteome</keyword>
<sequence length="66" mass="7088">MPVPGRRGAPGRAYSLLRLREPVPRPLLPLLLPPRVLPRLAVVPLVRFAAAVLRLAVAPVARLAAV</sequence>
<protein>
    <submittedName>
        <fullName evidence="1">Uncharacterized protein</fullName>
    </submittedName>
</protein>
<feature type="non-terminal residue" evidence="1">
    <location>
        <position position="66"/>
    </location>
</feature>
<gene>
    <name evidence="1" type="ORF">JYK14_25940</name>
</gene>